<comment type="caution">
    <text evidence="3">The sequence shown here is derived from an EMBL/GenBank/DDBJ whole genome shotgun (WGS) entry which is preliminary data.</text>
</comment>
<evidence type="ECO:0000256" key="1">
    <source>
        <dbReference type="SAM" id="MobiDB-lite"/>
    </source>
</evidence>
<accession>A0ABW0XIT6</accession>
<sequence>MIHNTQPSSPQPVGPSAPADRLATLGTQAVPAFSNEPAGATPVGIVLADGATVPAFWPAGITMPIATPPVVQPTGLWRFPGAAVAVFAITTAAVVTLILCGRTPTEAFGVVAGCGLAAGLIYRISN</sequence>
<feature type="region of interest" description="Disordered" evidence="1">
    <location>
        <begin position="1"/>
        <end position="20"/>
    </location>
</feature>
<feature type="transmembrane region" description="Helical" evidence="2">
    <location>
        <begin position="107"/>
        <end position="125"/>
    </location>
</feature>
<dbReference type="RefSeq" id="WP_380230038.1">
    <property type="nucleotide sequence ID" value="NZ_JBHSOF010000098.1"/>
</dbReference>
<evidence type="ECO:0000313" key="4">
    <source>
        <dbReference type="Proteomes" id="UP001595975"/>
    </source>
</evidence>
<feature type="transmembrane region" description="Helical" evidence="2">
    <location>
        <begin position="79"/>
        <end position="100"/>
    </location>
</feature>
<dbReference type="Proteomes" id="UP001595975">
    <property type="component" value="Unassembled WGS sequence"/>
</dbReference>
<keyword evidence="4" id="KW-1185">Reference proteome</keyword>
<organism evidence="3 4">
    <name type="scientific">Kitasatospora misakiensis</name>
    <dbReference type="NCBI Taxonomy" id="67330"/>
    <lineage>
        <taxon>Bacteria</taxon>
        <taxon>Bacillati</taxon>
        <taxon>Actinomycetota</taxon>
        <taxon>Actinomycetes</taxon>
        <taxon>Kitasatosporales</taxon>
        <taxon>Streptomycetaceae</taxon>
        <taxon>Kitasatospora</taxon>
    </lineage>
</organism>
<protein>
    <submittedName>
        <fullName evidence="3">Uncharacterized protein</fullName>
    </submittedName>
</protein>
<evidence type="ECO:0000313" key="3">
    <source>
        <dbReference type="EMBL" id="MFC5668401.1"/>
    </source>
</evidence>
<proteinExistence type="predicted"/>
<dbReference type="EMBL" id="JBHSOF010000098">
    <property type="protein sequence ID" value="MFC5668401.1"/>
    <property type="molecule type" value="Genomic_DNA"/>
</dbReference>
<keyword evidence="2" id="KW-0812">Transmembrane</keyword>
<keyword evidence="2" id="KW-1133">Transmembrane helix</keyword>
<reference evidence="4" key="1">
    <citation type="journal article" date="2019" name="Int. J. Syst. Evol. Microbiol.">
        <title>The Global Catalogue of Microorganisms (GCM) 10K type strain sequencing project: providing services to taxonomists for standard genome sequencing and annotation.</title>
        <authorList>
            <consortium name="The Broad Institute Genomics Platform"/>
            <consortium name="The Broad Institute Genome Sequencing Center for Infectious Disease"/>
            <person name="Wu L."/>
            <person name="Ma J."/>
        </authorList>
    </citation>
    <scope>NUCLEOTIDE SEQUENCE [LARGE SCALE GENOMIC DNA]</scope>
    <source>
        <strain evidence="4">CGMCC 4.1437</strain>
    </source>
</reference>
<name>A0ABW0XIT6_9ACTN</name>
<keyword evidence="2" id="KW-0472">Membrane</keyword>
<evidence type="ECO:0000256" key="2">
    <source>
        <dbReference type="SAM" id="Phobius"/>
    </source>
</evidence>
<gene>
    <name evidence="3" type="ORF">ACFP3U_36265</name>
</gene>